<accession>A0AAP0PA27</accession>
<proteinExistence type="predicted"/>
<comment type="caution">
    <text evidence="1">The sequence shown here is derived from an EMBL/GenBank/DDBJ whole genome shotgun (WGS) entry which is preliminary data.</text>
</comment>
<dbReference type="AlphaFoldDB" id="A0AAP0PA27"/>
<keyword evidence="2" id="KW-1185">Reference proteome</keyword>
<reference evidence="1 2" key="1">
    <citation type="submission" date="2024-01" db="EMBL/GenBank/DDBJ databases">
        <title>Genome assemblies of Stephania.</title>
        <authorList>
            <person name="Yang L."/>
        </authorList>
    </citation>
    <scope>NUCLEOTIDE SEQUENCE [LARGE SCALE GENOMIC DNA]</scope>
    <source>
        <strain evidence="1">YNDBR</strain>
        <tissue evidence="1">Leaf</tissue>
    </source>
</reference>
<name>A0AAP0PA27_9MAGN</name>
<evidence type="ECO:0000313" key="1">
    <source>
        <dbReference type="EMBL" id="KAK9135594.1"/>
    </source>
</evidence>
<evidence type="ECO:0000313" key="2">
    <source>
        <dbReference type="Proteomes" id="UP001420932"/>
    </source>
</evidence>
<dbReference type="Proteomes" id="UP001420932">
    <property type="component" value="Unassembled WGS sequence"/>
</dbReference>
<organism evidence="1 2">
    <name type="scientific">Stephania yunnanensis</name>
    <dbReference type="NCBI Taxonomy" id="152371"/>
    <lineage>
        <taxon>Eukaryota</taxon>
        <taxon>Viridiplantae</taxon>
        <taxon>Streptophyta</taxon>
        <taxon>Embryophyta</taxon>
        <taxon>Tracheophyta</taxon>
        <taxon>Spermatophyta</taxon>
        <taxon>Magnoliopsida</taxon>
        <taxon>Ranunculales</taxon>
        <taxon>Menispermaceae</taxon>
        <taxon>Menispermoideae</taxon>
        <taxon>Cissampelideae</taxon>
        <taxon>Stephania</taxon>
    </lineage>
</organism>
<gene>
    <name evidence="1" type="ORF">Syun_014924</name>
</gene>
<protein>
    <submittedName>
        <fullName evidence="1">Uncharacterized protein</fullName>
    </submittedName>
</protein>
<dbReference type="EMBL" id="JBBNAF010000006">
    <property type="protein sequence ID" value="KAK9135594.1"/>
    <property type="molecule type" value="Genomic_DNA"/>
</dbReference>
<sequence>MGGDLLKGDKLTTKDPKWTWTRGIDYERVVRFVKPKGKTLEYLFCFVFTFI</sequence>